<accession>A0A327QPY4</accession>
<protein>
    <submittedName>
        <fullName evidence="3">Uncharacterized protein</fullName>
    </submittedName>
</protein>
<organism evidence="3 4">
    <name type="scientific">Chitinophaga skermanii</name>
    <dbReference type="NCBI Taxonomy" id="331697"/>
    <lineage>
        <taxon>Bacteria</taxon>
        <taxon>Pseudomonadati</taxon>
        <taxon>Bacteroidota</taxon>
        <taxon>Chitinophagia</taxon>
        <taxon>Chitinophagales</taxon>
        <taxon>Chitinophagaceae</taxon>
        <taxon>Chitinophaga</taxon>
    </lineage>
</organism>
<evidence type="ECO:0000313" key="3">
    <source>
        <dbReference type="EMBL" id="RAJ05413.1"/>
    </source>
</evidence>
<gene>
    <name evidence="3" type="ORF">LX64_02571</name>
</gene>
<evidence type="ECO:0000256" key="1">
    <source>
        <dbReference type="SAM" id="Coils"/>
    </source>
</evidence>
<evidence type="ECO:0000256" key="2">
    <source>
        <dbReference type="SAM" id="MobiDB-lite"/>
    </source>
</evidence>
<comment type="caution">
    <text evidence="3">The sequence shown here is derived from an EMBL/GenBank/DDBJ whole genome shotgun (WGS) entry which is preliminary data.</text>
</comment>
<proteinExistence type="predicted"/>
<keyword evidence="1" id="KW-0175">Coiled coil</keyword>
<sequence>MTRDEWIAMNKDLRHEEASIQGQVKKTEDQLRQAKSIQGNEVKVNELKAQAKELQEKLDRVRSNMEKNTQRYQAANRSLKDKIGDYKAVAKQEIEGIKKNLKDPDKVIPAAMEALGALSPDPERVNMLKKQEVAAIVRNVEEFEKRENKEVRKQDETKKDKEAVKKTEKEEKKQEKDEQKTEKEEIKAAKEEKKAEIAEKKAEKAAEQDKRKTLDDLPKVNYKEMGESLMSEKVEKSKEEAERAMRLEQIMREKELRRGQERDRDR</sequence>
<evidence type="ECO:0000313" key="4">
    <source>
        <dbReference type="Proteomes" id="UP000249547"/>
    </source>
</evidence>
<feature type="region of interest" description="Disordered" evidence="2">
    <location>
        <begin position="139"/>
        <end position="266"/>
    </location>
</feature>
<dbReference type="Proteomes" id="UP000249547">
    <property type="component" value="Unassembled WGS sequence"/>
</dbReference>
<dbReference type="RefSeq" id="WP_111598006.1">
    <property type="nucleotide sequence ID" value="NZ_QLLL01000004.1"/>
</dbReference>
<name>A0A327QPY4_9BACT</name>
<dbReference type="EMBL" id="QLLL01000004">
    <property type="protein sequence ID" value="RAJ05413.1"/>
    <property type="molecule type" value="Genomic_DNA"/>
</dbReference>
<keyword evidence="4" id="KW-1185">Reference proteome</keyword>
<reference evidence="3 4" key="1">
    <citation type="submission" date="2018-06" db="EMBL/GenBank/DDBJ databases">
        <title>Genomic Encyclopedia of Archaeal and Bacterial Type Strains, Phase II (KMG-II): from individual species to whole genera.</title>
        <authorList>
            <person name="Goeker M."/>
        </authorList>
    </citation>
    <scope>NUCLEOTIDE SEQUENCE [LARGE SCALE GENOMIC DNA]</scope>
    <source>
        <strain evidence="3 4">DSM 23857</strain>
    </source>
</reference>
<feature type="coiled-coil region" evidence="1">
    <location>
        <begin position="10"/>
        <end position="82"/>
    </location>
</feature>
<dbReference type="AlphaFoldDB" id="A0A327QPY4"/>